<dbReference type="GO" id="GO:0003955">
    <property type="term" value="F:NAD(P)H dehydrogenase (quinone) activity"/>
    <property type="evidence" value="ECO:0007669"/>
    <property type="project" value="UniProtKB-EC"/>
</dbReference>
<dbReference type="SUPFAM" id="SSF47473">
    <property type="entry name" value="EF-hand"/>
    <property type="match status" value="1"/>
</dbReference>
<evidence type="ECO:0000256" key="6">
    <source>
        <dbReference type="ARBA" id="ARBA00048983"/>
    </source>
</evidence>
<dbReference type="EMBL" id="JAGKQM010000001">
    <property type="protein sequence ID" value="KAH0942040.1"/>
    <property type="molecule type" value="Genomic_DNA"/>
</dbReference>
<dbReference type="InterPro" id="IPR005025">
    <property type="entry name" value="FMN_Rdtase-like_dom"/>
</dbReference>
<evidence type="ECO:0000256" key="4">
    <source>
        <dbReference type="ARBA" id="ARBA00022837"/>
    </source>
</evidence>
<evidence type="ECO:0000256" key="5">
    <source>
        <dbReference type="ARBA" id="ARBA00047678"/>
    </source>
</evidence>
<comment type="similarity">
    <text evidence="2">Belongs to the WrbA family.</text>
</comment>
<dbReference type="SUPFAM" id="SSF52218">
    <property type="entry name" value="Flavoproteins"/>
    <property type="match status" value="1"/>
</dbReference>
<organism evidence="8">
    <name type="scientific">Brassica napus</name>
    <name type="common">Rape</name>
    <dbReference type="NCBI Taxonomy" id="3708"/>
    <lineage>
        <taxon>Eukaryota</taxon>
        <taxon>Viridiplantae</taxon>
        <taxon>Streptophyta</taxon>
        <taxon>Embryophyta</taxon>
        <taxon>Tracheophyta</taxon>
        <taxon>Spermatophyta</taxon>
        <taxon>Magnoliopsida</taxon>
        <taxon>eudicotyledons</taxon>
        <taxon>Gunneridae</taxon>
        <taxon>Pentapetalae</taxon>
        <taxon>rosids</taxon>
        <taxon>malvids</taxon>
        <taxon>Brassicales</taxon>
        <taxon>Brassicaceae</taxon>
        <taxon>Brassiceae</taxon>
        <taxon>Brassica</taxon>
    </lineage>
</organism>
<comment type="catalytic activity">
    <reaction evidence="5">
        <text>a quinone + NADH + H(+) = a quinol + NAD(+)</text>
        <dbReference type="Rhea" id="RHEA:46160"/>
        <dbReference type="ChEBI" id="CHEBI:15378"/>
        <dbReference type="ChEBI" id="CHEBI:24646"/>
        <dbReference type="ChEBI" id="CHEBI:57540"/>
        <dbReference type="ChEBI" id="CHEBI:57945"/>
        <dbReference type="ChEBI" id="CHEBI:132124"/>
        <dbReference type="EC" id="1.6.5.2"/>
    </reaction>
</comment>
<dbReference type="Gene3D" id="1.10.238.10">
    <property type="entry name" value="EF-hand"/>
    <property type="match status" value="1"/>
</dbReference>
<keyword evidence="10" id="KW-1185">Reference proteome</keyword>
<evidence type="ECO:0000256" key="2">
    <source>
        <dbReference type="ARBA" id="ARBA00006961"/>
    </source>
</evidence>
<evidence type="ECO:0000313" key="10">
    <source>
        <dbReference type="Proteomes" id="UP000824890"/>
    </source>
</evidence>
<dbReference type="GO" id="GO:0005509">
    <property type="term" value="F:calcium ion binding"/>
    <property type="evidence" value="ECO:0007669"/>
    <property type="project" value="InterPro"/>
</dbReference>
<proteinExistence type="inferred from homology"/>
<comment type="cofactor">
    <cofactor evidence="1">
        <name>FMN</name>
        <dbReference type="ChEBI" id="CHEBI:58210"/>
    </cofactor>
</comment>
<sequence length="292" mass="31200">MASPKSPTRPTQQNPEPSFHDFLPAMAGKLGGEGLIGELCNGFELLMDREKGVITFESLRRNAAAVLGLGDLTDEDVRSMIKEGDFDCDGALNQMEFCVLMFRLSPDLMDASRCLVTEAIEEEYGRMSEPPLFSLVTLPEDVLSKMSAPPKSDAPLITPNDLAEADGFVFAFPTRFGMMAAQFKAFLDSTGGLWRTQQLAGKPAAGIFYSTGSQGGGQETTALTAITQLVHHGMIFVPMGYTFGAGMFEMEKVKGGIPYGAGTFAGDGSRQPTEVGIGVGASIPPGEVHCRH</sequence>
<keyword evidence="4" id="KW-0106">Calcium</keyword>
<dbReference type="AlphaFoldDB" id="A0A816XSD9"/>
<evidence type="ECO:0000256" key="1">
    <source>
        <dbReference type="ARBA" id="ARBA00001917"/>
    </source>
</evidence>
<dbReference type="FunFam" id="3.40.50.360:FF:000001">
    <property type="entry name" value="NAD(P)H dehydrogenase (Quinone) FQR1-like"/>
    <property type="match status" value="1"/>
</dbReference>
<gene>
    <name evidence="8" type="ORF">DARMORV10_A01P18470.1</name>
    <name evidence="9" type="ORF">HID58_001677</name>
</gene>
<evidence type="ECO:0000256" key="3">
    <source>
        <dbReference type="ARBA" id="ARBA00012648"/>
    </source>
</evidence>
<dbReference type="EC" id="1.6.5.2" evidence="3"/>
<dbReference type="EMBL" id="HG994355">
    <property type="protein sequence ID" value="CAF2150228.1"/>
    <property type="molecule type" value="Genomic_DNA"/>
</dbReference>
<dbReference type="Proteomes" id="UP001295469">
    <property type="component" value="Chromosome A01"/>
</dbReference>
<feature type="domain" description="EF-hand" evidence="7">
    <location>
        <begin position="72"/>
        <end position="107"/>
    </location>
</feature>
<name>A0A816XSD9_BRANA</name>
<evidence type="ECO:0000313" key="8">
    <source>
        <dbReference type="EMBL" id="CAF2150228.1"/>
    </source>
</evidence>
<dbReference type="PANTHER" id="PTHR30546">
    <property type="entry name" value="FLAVODOXIN-RELATED PROTEIN WRBA-RELATED"/>
    <property type="match status" value="1"/>
</dbReference>
<accession>A0A816XSD9</accession>
<dbReference type="NCBIfam" id="TIGR01755">
    <property type="entry name" value="flav_wrbA"/>
    <property type="match status" value="1"/>
</dbReference>
<dbReference type="InterPro" id="IPR010089">
    <property type="entry name" value="Flavoprotein_WrbA-like"/>
</dbReference>
<dbReference type="Pfam" id="PF13833">
    <property type="entry name" value="EF-hand_8"/>
    <property type="match status" value="1"/>
</dbReference>
<dbReference type="SMR" id="A0A816XSD9"/>
<dbReference type="InterPro" id="IPR002048">
    <property type="entry name" value="EF_hand_dom"/>
</dbReference>
<dbReference type="Pfam" id="PF03358">
    <property type="entry name" value="FMN_red"/>
    <property type="match status" value="1"/>
</dbReference>
<dbReference type="PROSITE" id="PS00018">
    <property type="entry name" value="EF_HAND_1"/>
    <property type="match status" value="1"/>
</dbReference>
<dbReference type="PANTHER" id="PTHR30546:SF51">
    <property type="entry name" value="NAD(P)H DEHYDROGENASE (QUINONE)"/>
    <property type="match status" value="1"/>
</dbReference>
<comment type="catalytic activity">
    <reaction evidence="6">
        <text>a quinone + NADPH + H(+) = a quinol + NADP(+)</text>
        <dbReference type="Rhea" id="RHEA:46164"/>
        <dbReference type="ChEBI" id="CHEBI:15378"/>
        <dbReference type="ChEBI" id="CHEBI:24646"/>
        <dbReference type="ChEBI" id="CHEBI:57783"/>
        <dbReference type="ChEBI" id="CHEBI:58349"/>
        <dbReference type="ChEBI" id="CHEBI:132124"/>
        <dbReference type="EC" id="1.6.5.2"/>
    </reaction>
</comment>
<reference evidence="9 10" key="2">
    <citation type="submission" date="2021-05" db="EMBL/GenBank/DDBJ databases">
        <title>Genome Assembly of Synthetic Allotetraploid Brassica napus Reveals Homoeologous Exchanges between Subgenomes.</title>
        <authorList>
            <person name="Davis J.T."/>
        </authorList>
    </citation>
    <scope>NUCLEOTIDE SEQUENCE [LARGE SCALE GENOMIC DNA]</scope>
    <source>
        <strain evidence="10">cv. Da-Ae</strain>
        <tissue evidence="9">Seedling</tissue>
    </source>
</reference>
<dbReference type="InterPro" id="IPR011992">
    <property type="entry name" value="EF-hand-dom_pair"/>
</dbReference>
<dbReference type="Gene3D" id="3.40.50.360">
    <property type="match status" value="1"/>
</dbReference>
<evidence type="ECO:0000313" key="9">
    <source>
        <dbReference type="EMBL" id="KAH0942040.1"/>
    </source>
</evidence>
<reference evidence="8" key="1">
    <citation type="submission" date="2021-01" db="EMBL/GenBank/DDBJ databases">
        <authorList>
            <consortium name="Genoscope - CEA"/>
            <person name="William W."/>
        </authorList>
    </citation>
    <scope>NUCLEOTIDE SEQUENCE</scope>
</reference>
<evidence type="ECO:0000259" key="7">
    <source>
        <dbReference type="PROSITE" id="PS50222"/>
    </source>
</evidence>
<dbReference type="InterPro" id="IPR018247">
    <property type="entry name" value="EF_Hand_1_Ca_BS"/>
</dbReference>
<dbReference type="InterPro" id="IPR029039">
    <property type="entry name" value="Flavoprotein-like_sf"/>
</dbReference>
<dbReference type="PROSITE" id="PS50222">
    <property type="entry name" value="EF_HAND_2"/>
    <property type="match status" value="1"/>
</dbReference>
<dbReference type="Proteomes" id="UP000824890">
    <property type="component" value="Unassembled WGS sequence"/>
</dbReference>
<dbReference type="NCBIfam" id="NF002999">
    <property type="entry name" value="PRK03767.1"/>
    <property type="match status" value="1"/>
</dbReference>
<dbReference type="GO" id="GO:0010181">
    <property type="term" value="F:FMN binding"/>
    <property type="evidence" value="ECO:0007669"/>
    <property type="project" value="InterPro"/>
</dbReference>
<protein>
    <recommendedName>
        <fullName evidence="3">NAD(P)H dehydrogenase (quinone)</fullName>
        <ecNumber evidence="3">1.6.5.2</ecNumber>
    </recommendedName>
</protein>